<sequence length="174" mass="19427">MSTPTNNQTSTPISTPTHIGTTEAAHYLGISTVRLRILLQQGRVKGAEKQGRNWVIPLFNGMPVIEERGKGPKATWYKRRREAETCILVNRQIIGKNAKEGQNEPPIVVKEGKNQHECHELEINGPCRIVYTPHETGPCGARLWIEAAANVPLVRKIFATFQPVSQEPKAVFEL</sequence>
<dbReference type="RefSeq" id="WP_072160896.1">
    <property type="nucleotide sequence ID" value="NZ_CP159837.1"/>
</dbReference>
<dbReference type="EMBL" id="CP159837">
    <property type="protein sequence ID" value="XCM37891.1"/>
    <property type="molecule type" value="Genomic_DNA"/>
</dbReference>
<name>A0AAU8JGL1_9CYAN</name>
<proteinExistence type="predicted"/>
<reference evidence="1" key="1">
    <citation type="submission" date="2024-07" db="EMBL/GenBank/DDBJ databases">
        <authorList>
            <person name="Kim Y.J."/>
            <person name="Jeong J.Y."/>
        </authorList>
    </citation>
    <scope>NUCLEOTIDE SEQUENCE</scope>
    <source>
        <strain evidence="1">GIHE-MW2</strain>
    </source>
</reference>
<protein>
    <submittedName>
        <fullName evidence="1">Helix-turn-helix domain-containing protein</fullName>
    </submittedName>
</protein>
<dbReference type="AlphaFoldDB" id="A0AAU8JGL1"/>
<evidence type="ECO:0000313" key="1">
    <source>
        <dbReference type="EMBL" id="XCM37891.1"/>
    </source>
</evidence>
<accession>A0AAU8JGL1</accession>
<organism evidence="1">
    <name type="scientific">Planktothricoides raciborskii GIHE-MW2</name>
    <dbReference type="NCBI Taxonomy" id="2792601"/>
    <lineage>
        <taxon>Bacteria</taxon>
        <taxon>Bacillati</taxon>
        <taxon>Cyanobacteriota</taxon>
        <taxon>Cyanophyceae</taxon>
        <taxon>Oscillatoriophycideae</taxon>
        <taxon>Oscillatoriales</taxon>
        <taxon>Oscillatoriaceae</taxon>
        <taxon>Planktothricoides</taxon>
    </lineage>
</organism>
<gene>
    <name evidence="1" type="ORF">ABWT76_000698</name>
</gene>